<protein>
    <submittedName>
        <fullName evidence="10">DNA-N1-methyladenine dioxygenase</fullName>
    </submittedName>
</protein>
<dbReference type="EMBL" id="QGGU01000006">
    <property type="protein sequence ID" value="PWK50775.1"/>
    <property type="molecule type" value="Genomic_DNA"/>
</dbReference>
<dbReference type="InterPro" id="IPR037151">
    <property type="entry name" value="AlkB-like_sf"/>
</dbReference>
<keyword evidence="11" id="KW-1185">Reference proteome</keyword>
<dbReference type="SUPFAM" id="SSF51197">
    <property type="entry name" value="Clavaminate synthase-like"/>
    <property type="match status" value="1"/>
</dbReference>
<dbReference type="Proteomes" id="UP000245790">
    <property type="component" value="Unassembled WGS sequence"/>
</dbReference>
<dbReference type="InterPro" id="IPR005123">
    <property type="entry name" value="Oxoglu/Fe-dep_dioxygenase_dom"/>
</dbReference>
<name>A0A316FRJ1_9GAMM</name>
<dbReference type="GO" id="GO:0032451">
    <property type="term" value="F:demethylase activity"/>
    <property type="evidence" value="ECO:0007669"/>
    <property type="project" value="UniProtKB-ARBA"/>
</dbReference>
<proteinExistence type="predicted"/>
<dbReference type="GO" id="GO:0051213">
    <property type="term" value="F:dioxygenase activity"/>
    <property type="evidence" value="ECO:0007669"/>
    <property type="project" value="UniProtKB-KW"/>
</dbReference>
<dbReference type="AlphaFoldDB" id="A0A316FRJ1"/>
<keyword evidence="3" id="KW-0227">DNA damage</keyword>
<gene>
    <name evidence="10" type="ORF">C8D97_10662</name>
</gene>
<evidence type="ECO:0000256" key="2">
    <source>
        <dbReference type="ARBA" id="ARBA00022723"/>
    </source>
</evidence>
<dbReference type="Pfam" id="PF13532">
    <property type="entry name" value="2OG-FeII_Oxy_2"/>
    <property type="match status" value="1"/>
</dbReference>
<sequence length="188" mass="22455">MTEQDLQFIPHWQTAEQSEHRFQLLEQQLQWHQESLMMYGKQVQVPRLVAYYGDENARYRYSGVWHQPTNWTPLLLSIKQMLEQSFDTRINSVLCNLYRNGHDAMGWHSDNEAELGSEPSIFSLSLGATRFFDYRRKSDHSIKHRIQLNSGSLLIMRGQFQALWQHQVPRQKRITDPRINLTFRYVYP</sequence>
<keyword evidence="4" id="KW-0460">Magnesium</keyword>
<reference evidence="10 11" key="1">
    <citation type="submission" date="2018-05" db="EMBL/GenBank/DDBJ databases">
        <title>Genomic Encyclopedia of Type Strains, Phase IV (KMG-IV): sequencing the most valuable type-strain genomes for metagenomic binning, comparative biology and taxonomic classification.</title>
        <authorList>
            <person name="Goeker M."/>
        </authorList>
    </citation>
    <scope>NUCLEOTIDE SEQUENCE [LARGE SCALE GENOMIC DNA]</scope>
    <source>
        <strain evidence="10 11">DSM 25350</strain>
    </source>
</reference>
<dbReference type="PROSITE" id="PS51471">
    <property type="entry name" value="FE2OG_OXY"/>
    <property type="match status" value="1"/>
</dbReference>
<dbReference type="GO" id="GO:0006307">
    <property type="term" value="P:DNA alkylation repair"/>
    <property type="evidence" value="ECO:0007669"/>
    <property type="project" value="InterPro"/>
</dbReference>
<evidence type="ECO:0000256" key="3">
    <source>
        <dbReference type="ARBA" id="ARBA00022763"/>
    </source>
</evidence>
<dbReference type="InterPro" id="IPR032854">
    <property type="entry name" value="ALKBH3"/>
</dbReference>
<evidence type="ECO:0000256" key="7">
    <source>
        <dbReference type="ARBA" id="ARBA00023004"/>
    </source>
</evidence>
<keyword evidence="7" id="KW-0408">Iron</keyword>
<evidence type="ECO:0000256" key="1">
    <source>
        <dbReference type="ARBA" id="ARBA00001954"/>
    </source>
</evidence>
<dbReference type="FunFam" id="2.60.120.590:FF:000004">
    <property type="entry name" value="DNA oxidative demethylase ALKBH2"/>
    <property type="match status" value="1"/>
</dbReference>
<comment type="cofactor">
    <cofactor evidence="1">
        <name>Fe(2+)</name>
        <dbReference type="ChEBI" id="CHEBI:29033"/>
    </cofactor>
</comment>
<dbReference type="RefSeq" id="WP_170115199.1">
    <property type="nucleotide sequence ID" value="NZ_QGGU01000006.1"/>
</dbReference>
<keyword evidence="8" id="KW-0234">DNA repair</keyword>
<evidence type="ECO:0000259" key="9">
    <source>
        <dbReference type="PROSITE" id="PS51471"/>
    </source>
</evidence>
<dbReference type="PANTHER" id="PTHR31212:SF4">
    <property type="entry name" value="ALPHA-KETOGLUTARATE-DEPENDENT DIOXYGENASE ALKB HOMOLOG 3"/>
    <property type="match status" value="1"/>
</dbReference>
<evidence type="ECO:0000256" key="5">
    <source>
        <dbReference type="ARBA" id="ARBA00022964"/>
    </source>
</evidence>
<keyword evidence="5 10" id="KW-0223">Dioxygenase</keyword>
<dbReference type="GO" id="GO:0140097">
    <property type="term" value="F:catalytic activity, acting on DNA"/>
    <property type="evidence" value="ECO:0007669"/>
    <property type="project" value="UniProtKB-ARBA"/>
</dbReference>
<comment type="caution">
    <text evidence="10">The sequence shown here is derived from an EMBL/GenBank/DDBJ whole genome shotgun (WGS) entry which is preliminary data.</text>
</comment>
<dbReference type="PANTHER" id="PTHR31212">
    <property type="entry name" value="ALPHA-KETOGLUTARATE-DEPENDENT DIOXYGENASE ALKB HOMOLOG 3"/>
    <property type="match status" value="1"/>
</dbReference>
<evidence type="ECO:0000256" key="6">
    <source>
        <dbReference type="ARBA" id="ARBA00023002"/>
    </source>
</evidence>
<feature type="domain" description="Fe2OG dioxygenase" evidence="9">
    <location>
        <begin position="89"/>
        <end position="187"/>
    </location>
</feature>
<dbReference type="GO" id="GO:0016787">
    <property type="term" value="F:hydrolase activity"/>
    <property type="evidence" value="ECO:0007669"/>
    <property type="project" value="UniProtKB-ARBA"/>
</dbReference>
<dbReference type="Gene3D" id="2.60.120.590">
    <property type="entry name" value="Alpha-ketoglutarate-dependent dioxygenase AlkB-like"/>
    <property type="match status" value="1"/>
</dbReference>
<dbReference type="GO" id="GO:0046872">
    <property type="term" value="F:metal ion binding"/>
    <property type="evidence" value="ECO:0007669"/>
    <property type="project" value="UniProtKB-KW"/>
</dbReference>
<evidence type="ECO:0000256" key="4">
    <source>
        <dbReference type="ARBA" id="ARBA00022842"/>
    </source>
</evidence>
<dbReference type="InterPro" id="IPR027450">
    <property type="entry name" value="AlkB-like"/>
</dbReference>
<evidence type="ECO:0000256" key="8">
    <source>
        <dbReference type="ARBA" id="ARBA00023204"/>
    </source>
</evidence>
<keyword evidence="6" id="KW-0560">Oxidoreductase</keyword>
<dbReference type="GO" id="GO:0016705">
    <property type="term" value="F:oxidoreductase activity, acting on paired donors, with incorporation or reduction of molecular oxygen"/>
    <property type="evidence" value="ECO:0007669"/>
    <property type="project" value="UniProtKB-ARBA"/>
</dbReference>
<accession>A0A316FRJ1</accession>
<organism evidence="10 11">
    <name type="scientific">Pleionea mediterranea</name>
    <dbReference type="NCBI Taxonomy" id="523701"/>
    <lineage>
        <taxon>Bacteria</taxon>
        <taxon>Pseudomonadati</taxon>
        <taxon>Pseudomonadota</taxon>
        <taxon>Gammaproteobacteria</taxon>
        <taxon>Oceanospirillales</taxon>
        <taxon>Pleioneaceae</taxon>
        <taxon>Pleionea</taxon>
    </lineage>
</organism>
<evidence type="ECO:0000313" key="10">
    <source>
        <dbReference type="EMBL" id="PWK50775.1"/>
    </source>
</evidence>
<keyword evidence="2" id="KW-0479">Metal-binding</keyword>
<evidence type="ECO:0000313" key="11">
    <source>
        <dbReference type="Proteomes" id="UP000245790"/>
    </source>
</evidence>